<gene>
    <name evidence="2" type="ORF">RIF25_02595</name>
</gene>
<dbReference type="Pfam" id="PF04296">
    <property type="entry name" value="YlxR"/>
    <property type="match status" value="1"/>
</dbReference>
<dbReference type="InterPro" id="IPR035931">
    <property type="entry name" value="YlxR-like_sf"/>
</dbReference>
<dbReference type="InterPro" id="IPR007393">
    <property type="entry name" value="YlxR_dom"/>
</dbReference>
<dbReference type="EMBL" id="JAVMIP010000002">
    <property type="protein sequence ID" value="MDS3859689.1"/>
    <property type="molecule type" value="Genomic_DNA"/>
</dbReference>
<sequence length="114" mass="12853">MKPQPICCSERKLTNSRLTMPPHTRRCLSCRCLGHKSEFWRVVRLAQSQTVVLDQGQGRSAYLCPQASCLHQAQKKNHLGRVLKAPIPPEIYATLHSRLVARPEHPLTLPPPVS</sequence>
<dbReference type="AlphaFoldDB" id="A0AAE4FQA3"/>
<evidence type="ECO:0000313" key="3">
    <source>
        <dbReference type="Proteomes" id="UP001268256"/>
    </source>
</evidence>
<feature type="domain" description="YlxR" evidence="1">
    <location>
        <begin position="25"/>
        <end position="96"/>
    </location>
</feature>
<dbReference type="SUPFAM" id="SSF64376">
    <property type="entry name" value="YlxR-like"/>
    <property type="match status" value="1"/>
</dbReference>
<dbReference type="InterPro" id="IPR037465">
    <property type="entry name" value="YlxR"/>
</dbReference>
<evidence type="ECO:0000313" key="2">
    <source>
        <dbReference type="EMBL" id="MDS3859689.1"/>
    </source>
</evidence>
<name>A0AAE4FQA3_9CYAN</name>
<protein>
    <submittedName>
        <fullName evidence="2">YlxR family protein</fullName>
    </submittedName>
</protein>
<dbReference type="PANTHER" id="PTHR34215">
    <property type="entry name" value="BLL0784 PROTEIN"/>
    <property type="match status" value="1"/>
</dbReference>
<dbReference type="Proteomes" id="UP001268256">
    <property type="component" value="Unassembled WGS sequence"/>
</dbReference>
<accession>A0AAE4FQA3</accession>
<dbReference type="PANTHER" id="PTHR34215:SF1">
    <property type="entry name" value="YLXR DOMAIN-CONTAINING PROTEIN"/>
    <property type="match status" value="1"/>
</dbReference>
<evidence type="ECO:0000259" key="1">
    <source>
        <dbReference type="Pfam" id="PF04296"/>
    </source>
</evidence>
<keyword evidence="3" id="KW-1185">Reference proteome</keyword>
<comment type="caution">
    <text evidence="2">The sequence shown here is derived from an EMBL/GenBank/DDBJ whole genome shotgun (WGS) entry which is preliminary data.</text>
</comment>
<reference evidence="3" key="1">
    <citation type="submission" date="2023-07" db="EMBL/GenBank/DDBJ databases">
        <authorList>
            <person name="Luz R."/>
            <person name="Cordeiro R."/>
            <person name="Fonseca A."/>
            <person name="Goncalves V."/>
        </authorList>
    </citation>
    <scope>NUCLEOTIDE SEQUENCE [LARGE SCALE GENOMIC DNA]</scope>
    <source>
        <strain evidence="3">BACA0444</strain>
    </source>
</reference>
<proteinExistence type="predicted"/>
<dbReference type="Gene3D" id="3.30.1230.10">
    <property type="entry name" value="YlxR-like"/>
    <property type="match status" value="1"/>
</dbReference>
<organism evidence="2 3">
    <name type="scientific">Pseudocalidococcus azoricus BACA0444</name>
    <dbReference type="NCBI Taxonomy" id="2918990"/>
    <lineage>
        <taxon>Bacteria</taxon>
        <taxon>Bacillati</taxon>
        <taxon>Cyanobacteriota</taxon>
        <taxon>Cyanophyceae</taxon>
        <taxon>Acaryochloridales</taxon>
        <taxon>Thermosynechococcaceae</taxon>
        <taxon>Pseudocalidococcus</taxon>
        <taxon>Pseudocalidococcus azoricus</taxon>
    </lineage>
</organism>